<dbReference type="InterPro" id="IPR013216">
    <property type="entry name" value="Methyltransf_11"/>
</dbReference>
<reference evidence="8 9" key="1">
    <citation type="submission" date="2024-10" db="EMBL/GenBank/DDBJ databases">
        <title>Updated reference genomes for cyclostephanoid diatoms.</title>
        <authorList>
            <person name="Roberts W.R."/>
            <person name="Alverson A.J."/>
        </authorList>
    </citation>
    <scope>NUCLEOTIDE SEQUENCE [LARGE SCALE GENOMIC DNA]</scope>
    <source>
        <strain evidence="8 9">AJA276-08</strain>
    </source>
</reference>
<accession>A0ABD3MJ21</accession>
<evidence type="ECO:0000256" key="5">
    <source>
        <dbReference type="PROSITE-ProRule" id="PRU01022"/>
    </source>
</evidence>
<evidence type="ECO:0000256" key="1">
    <source>
        <dbReference type="ARBA" id="ARBA00022603"/>
    </source>
</evidence>
<dbReference type="SUPFAM" id="SSF53335">
    <property type="entry name" value="S-adenosyl-L-methionine-dependent methyltransferases"/>
    <property type="match status" value="1"/>
</dbReference>
<dbReference type="InterPro" id="IPR013705">
    <property type="entry name" value="Sterol_MeTrfase_C"/>
</dbReference>
<sequence length="460" mass="51271">MVSHPIHAGGGGYLNADLFLFHPLVLSAVATIGASIIVQLVSPSDPWGKTLLFLKQLGRQERGNMSSAPNVESSVGEYERLTARDTSADERNSKYKMLVNSYYDLVTLFYEWGWGTSFHFANRHPHESFDEAMRRHEYYLASKLNLSGALRGLAEAGGEARSADREGPREGCTPSMAHVKILDVGCGIGGPMRNICKFTGADVTGLTLNQYQVDRGNELCRLDPHFRNPKGPVAGLPDVRCRSVQGDFMRQPFASSSFDAAYAIEATCHAPDRVKCYSEVYRVLKPGAVFANIEWCITDKYDPENPEHVLVKKQIEVGDGLPDIASTHHCLASLRKAGFEILEERDLVKDEYGGWQDPATGEYSTSEEALKRYRGGKPWMLPLMPSWNPFLQRFQFNWFGLRVTKYSLMIMEFLRIAPVGTSRTQVMLQTGAIGLARAGELGIFTPMYLMVGRVPLDKKD</sequence>
<keyword evidence="1 5" id="KW-0489">Methyltransferase</keyword>
<dbReference type="Proteomes" id="UP001530315">
    <property type="component" value="Unassembled WGS sequence"/>
</dbReference>
<dbReference type="PANTHER" id="PTHR44068:SF1">
    <property type="entry name" value="HYPOTHETICAL LOC100005854"/>
    <property type="match status" value="1"/>
</dbReference>
<dbReference type="EC" id="2.1.1.-" evidence="6"/>
<dbReference type="CDD" id="cd02440">
    <property type="entry name" value="AdoMet_MTases"/>
    <property type="match status" value="1"/>
</dbReference>
<keyword evidence="3 5" id="KW-0949">S-adenosyl-L-methionine</keyword>
<dbReference type="Pfam" id="PF08498">
    <property type="entry name" value="Sterol_MT_C"/>
    <property type="match status" value="1"/>
</dbReference>
<name>A0ABD3MJ21_9STRA</name>
<comment type="caution">
    <text evidence="8">The sequence shown here is derived from an EMBL/GenBank/DDBJ whole genome shotgun (WGS) entry which is preliminary data.</text>
</comment>
<dbReference type="PROSITE" id="PS51685">
    <property type="entry name" value="SAM_MT_ERG6_SMT"/>
    <property type="match status" value="1"/>
</dbReference>
<dbReference type="GO" id="GO:0008168">
    <property type="term" value="F:methyltransferase activity"/>
    <property type="evidence" value="ECO:0007669"/>
    <property type="project" value="UniProtKB-KW"/>
</dbReference>
<dbReference type="PANTHER" id="PTHR44068">
    <property type="entry name" value="ZGC:194242"/>
    <property type="match status" value="1"/>
</dbReference>
<dbReference type="GO" id="GO:0032259">
    <property type="term" value="P:methylation"/>
    <property type="evidence" value="ECO:0007669"/>
    <property type="project" value="UniProtKB-KW"/>
</dbReference>
<comment type="similarity">
    <text evidence="4 5 6">Belongs to the class I-like SAM-binding methyltransferase superfamily. Erg6/SMT family.</text>
</comment>
<dbReference type="Pfam" id="PF08241">
    <property type="entry name" value="Methyltransf_11"/>
    <property type="match status" value="1"/>
</dbReference>
<dbReference type="InterPro" id="IPR050447">
    <property type="entry name" value="Erg6_SMT_methyltransf"/>
</dbReference>
<evidence type="ECO:0000313" key="8">
    <source>
        <dbReference type="EMBL" id="KAL3761976.1"/>
    </source>
</evidence>
<evidence type="ECO:0000256" key="3">
    <source>
        <dbReference type="ARBA" id="ARBA00022691"/>
    </source>
</evidence>
<dbReference type="InterPro" id="IPR029063">
    <property type="entry name" value="SAM-dependent_MTases_sf"/>
</dbReference>
<gene>
    <name evidence="8" type="ORF">ACHAW5_006682</name>
</gene>
<evidence type="ECO:0000256" key="6">
    <source>
        <dbReference type="RuleBase" id="RU362025"/>
    </source>
</evidence>
<keyword evidence="2 5" id="KW-0808">Transferase</keyword>
<dbReference type="AlphaFoldDB" id="A0ABD3MJ21"/>
<protein>
    <recommendedName>
        <fullName evidence="6">Methyltransferase</fullName>
        <ecNumber evidence="6">2.1.1.-</ecNumber>
    </recommendedName>
</protein>
<evidence type="ECO:0000259" key="7">
    <source>
        <dbReference type="PROSITE" id="PS51685"/>
    </source>
</evidence>
<dbReference type="InterPro" id="IPR030384">
    <property type="entry name" value="MeTrfase_SMT"/>
</dbReference>
<dbReference type="EMBL" id="JALLAZ020001841">
    <property type="protein sequence ID" value="KAL3761976.1"/>
    <property type="molecule type" value="Genomic_DNA"/>
</dbReference>
<dbReference type="Gene3D" id="3.40.50.150">
    <property type="entry name" value="Vaccinia Virus protein VP39"/>
    <property type="match status" value="1"/>
</dbReference>
<keyword evidence="9" id="KW-1185">Reference proteome</keyword>
<evidence type="ECO:0000256" key="4">
    <source>
        <dbReference type="ARBA" id="ARBA00038188"/>
    </source>
</evidence>
<evidence type="ECO:0000256" key="2">
    <source>
        <dbReference type="ARBA" id="ARBA00022679"/>
    </source>
</evidence>
<evidence type="ECO:0000313" key="9">
    <source>
        <dbReference type="Proteomes" id="UP001530315"/>
    </source>
</evidence>
<organism evidence="8 9">
    <name type="scientific">Stephanodiscus triporus</name>
    <dbReference type="NCBI Taxonomy" id="2934178"/>
    <lineage>
        <taxon>Eukaryota</taxon>
        <taxon>Sar</taxon>
        <taxon>Stramenopiles</taxon>
        <taxon>Ochrophyta</taxon>
        <taxon>Bacillariophyta</taxon>
        <taxon>Coscinodiscophyceae</taxon>
        <taxon>Thalassiosirophycidae</taxon>
        <taxon>Stephanodiscales</taxon>
        <taxon>Stephanodiscaceae</taxon>
        <taxon>Stephanodiscus</taxon>
    </lineage>
</organism>
<proteinExistence type="inferred from homology"/>
<feature type="domain" description="SAM-dependent methyltransferase Erg6/SMT-type" evidence="7">
    <location>
        <begin position="102"/>
        <end position="455"/>
    </location>
</feature>